<keyword evidence="2" id="KW-0175">Coiled coil</keyword>
<evidence type="ECO:0000259" key="3">
    <source>
        <dbReference type="Pfam" id="PF09588"/>
    </source>
</evidence>
<dbReference type="GO" id="GO:0004519">
    <property type="term" value="F:endonuclease activity"/>
    <property type="evidence" value="ECO:0007669"/>
    <property type="project" value="UniProtKB-KW"/>
</dbReference>
<dbReference type="GO" id="GO:0016787">
    <property type="term" value="F:hydrolase activity"/>
    <property type="evidence" value="ECO:0007669"/>
    <property type="project" value="UniProtKB-KW"/>
</dbReference>
<evidence type="ECO:0000256" key="1">
    <source>
        <dbReference type="ARBA" id="ARBA00022801"/>
    </source>
</evidence>
<dbReference type="STRING" id="1121266.SAMN02745883_00722"/>
<dbReference type="EMBL" id="FRAJ01000005">
    <property type="protein sequence ID" value="SHJ88850.1"/>
    <property type="molecule type" value="Genomic_DNA"/>
</dbReference>
<dbReference type="AlphaFoldDB" id="A0A1M6MZM2"/>
<dbReference type="InterPro" id="IPR051703">
    <property type="entry name" value="NF-kappa-B_Signaling_Reg"/>
</dbReference>
<dbReference type="InterPro" id="IPR019080">
    <property type="entry name" value="YqaJ_viral_recombinase"/>
</dbReference>
<dbReference type="InterPro" id="IPR017482">
    <property type="entry name" value="Lambda-type_endonuclease"/>
</dbReference>
<evidence type="ECO:0000256" key="2">
    <source>
        <dbReference type="SAM" id="Coils"/>
    </source>
</evidence>
<dbReference type="InterPro" id="IPR011604">
    <property type="entry name" value="PDDEXK-like_dom_sf"/>
</dbReference>
<sequence length="310" mass="36447">MQANVLVNTLNIDYKEWLKHRQKGIGGSDAGAICGMNPWKSPIAVYLDKIGESEPVEDNERMRIGRDLEDYVAKRFCEATGLKVRRKNAILQHPKYLFMLANVDRLIVGRDEGLECKVTNSYAKKEWEEEIPPHYEIQCHHYMMVTGYKAWWIAVLIGNEKFIYKRIERDEDIITSLMQIEYNFWHHHVLPRKMPAPDGSSAAAEIIKEMYPTSKPESIIELSSKKFESKLQRLDEIKELMSKLDEEKKKIEQEIQVEMGENELALIGDRKITWKTVSSNRFDSKSFKKDYPDLYNQYTKKSLYRRFQIK</sequence>
<dbReference type="Proteomes" id="UP000184082">
    <property type="component" value="Unassembled WGS sequence"/>
</dbReference>
<organism evidence="4 5">
    <name type="scientific">Caminicella sporogenes DSM 14501</name>
    <dbReference type="NCBI Taxonomy" id="1121266"/>
    <lineage>
        <taxon>Bacteria</taxon>
        <taxon>Bacillati</taxon>
        <taxon>Bacillota</taxon>
        <taxon>Clostridia</taxon>
        <taxon>Peptostreptococcales</taxon>
        <taxon>Caminicellaceae</taxon>
        <taxon>Caminicella</taxon>
    </lineage>
</organism>
<evidence type="ECO:0000313" key="5">
    <source>
        <dbReference type="Proteomes" id="UP000184082"/>
    </source>
</evidence>
<accession>A0A1M6MZM2</accession>
<dbReference type="Gene3D" id="3.90.320.10">
    <property type="match status" value="1"/>
</dbReference>
<keyword evidence="1" id="KW-0378">Hydrolase</keyword>
<gene>
    <name evidence="4" type="ORF">SAMN02745883_00722</name>
</gene>
<dbReference type="Pfam" id="PF09588">
    <property type="entry name" value="YqaJ"/>
    <property type="match status" value="1"/>
</dbReference>
<protein>
    <submittedName>
        <fullName evidence="4">Putative phage-type endonuclease</fullName>
    </submittedName>
</protein>
<reference evidence="4 5" key="1">
    <citation type="submission" date="2016-11" db="EMBL/GenBank/DDBJ databases">
        <authorList>
            <person name="Jaros S."/>
            <person name="Januszkiewicz K."/>
            <person name="Wedrychowicz H."/>
        </authorList>
    </citation>
    <scope>NUCLEOTIDE SEQUENCE [LARGE SCALE GENOMIC DNA]</scope>
    <source>
        <strain evidence="4 5">DSM 14501</strain>
    </source>
</reference>
<dbReference type="PANTHER" id="PTHR46609:SF6">
    <property type="entry name" value="EXONUCLEASE, PHAGE-TYPE_RECB, C-TERMINAL DOMAIN-CONTAINING PROTEIN-RELATED"/>
    <property type="match status" value="1"/>
</dbReference>
<feature type="domain" description="YqaJ viral recombinase" evidence="3">
    <location>
        <begin position="16"/>
        <end position="149"/>
    </location>
</feature>
<dbReference type="PANTHER" id="PTHR46609">
    <property type="entry name" value="EXONUCLEASE, PHAGE-TYPE/RECB, C-TERMINAL DOMAIN-CONTAINING PROTEIN"/>
    <property type="match status" value="1"/>
</dbReference>
<keyword evidence="4" id="KW-0540">Nuclease</keyword>
<proteinExistence type="predicted"/>
<keyword evidence="4" id="KW-0255">Endonuclease</keyword>
<name>A0A1M6MZM2_9FIRM</name>
<dbReference type="SUPFAM" id="SSF52980">
    <property type="entry name" value="Restriction endonuclease-like"/>
    <property type="match status" value="1"/>
</dbReference>
<dbReference type="RefSeq" id="WP_072966015.1">
    <property type="nucleotide sequence ID" value="NZ_FRAJ01000005.1"/>
</dbReference>
<feature type="coiled-coil region" evidence="2">
    <location>
        <begin position="227"/>
        <end position="261"/>
    </location>
</feature>
<dbReference type="NCBIfam" id="TIGR03033">
    <property type="entry name" value="phage_rel_nuc"/>
    <property type="match status" value="1"/>
</dbReference>
<keyword evidence="5" id="KW-1185">Reference proteome</keyword>
<evidence type="ECO:0000313" key="4">
    <source>
        <dbReference type="EMBL" id="SHJ88850.1"/>
    </source>
</evidence>
<dbReference type="InterPro" id="IPR011335">
    <property type="entry name" value="Restrct_endonuc-II-like"/>
</dbReference>